<evidence type="ECO:0000313" key="1">
    <source>
        <dbReference type="EMBL" id="MBB4624495.1"/>
    </source>
</evidence>
<protein>
    <submittedName>
        <fullName evidence="1">Uncharacterized protein</fullName>
    </submittedName>
</protein>
<gene>
    <name evidence="1" type="ORF">GGQ57_004426</name>
</gene>
<name>A0ABR6KSM0_9BACT</name>
<sequence length="55" mass="6309">MDRDLKKQVITCMIDKKICQSYYSIIKSCVWLVLLKDSILVILCKSSLVVSRETG</sequence>
<dbReference type="EMBL" id="JACHOC010000010">
    <property type="protein sequence ID" value="MBB4624495.1"/>
    <property type="molecule type" value="Genomic_DNA"/>
</dbReference>
<organism evidence="1 2">
    <name type="scientific">Parabacteroides faecis</name>
    <dbReference type="NCBI Taxonomy" id="1217282"/>
    <lineage>
        <taxon>Bacteria</taxon>
        <taxon>Pseudomonadati</taxon>
        <taxon>Bacteroidota</taxon>
        <taxon>Bacteroidia</taxon>
        <taxon>Bacteroidales</taxon>
        <taxon>Tannerellaceae</taxon>
        <taxon>Parabacteroides</taxon>
    </lineage>
</organism>
<dbReference type="Proteomes" id="UP000533637">
    <property type="component" value="Unassembled WGS sequence"/>
</dbReference>
<comment type="caution">
    <text evidence="1">The sequence shown here is derived from an EMBL/GenBank/DDBJ whole genome shotgun (WGS) entry which is preliminary data.</text>
</comment>
<accession>A0ABR6KSM0</accession>
<keyword evidence="2" id="KW-1185">Reference proteome</keyword>
<proteinExistence type="predicted"/>
<reference evidence="1 2" key="1">
    <citation type="submission" date="2020-08" db="EMBL/GenBank/DDBJ databases">
        <title>Genomic Encyclopedia of Type Strains, Phase IV (KMG-IV): sequencing the most valuable type-strain genomes for metagenomic binning, comparative biology and taxonomic classification.</title>
        <authorList>
            <person name="Goeker M."/>
        </authorList>
    </citation>
    <scope>NUCLEOTIDE SEQUENCE [LARGE SCALE GENOMIC DNA]</scope>
    <source>
        <strain evidence="1 2">DSM 102983</strain>
    </source>
</reference>
<evidence type="ECO:0000313" key="2">
    <source>
        <dbReference type="Proteomes" id="UP000533637"/>
    </source>
</evidence>